<keyword evidence="1" id="KW-0812">Transmembrane</keyword>
<evidence type="ECO:0000256" key="1">
    <source>
        <dbReference type="SAM" id="Phobius"/>
    </source>
</evidence>
<proteinExistence type="predicted"/>
<evidence type="ECO:0000313" key="3">
    <source>
        <dbReference type="Proteomes" id="UP000289857"/>
    </source>
</evidence>
<gene>
    <name evidence="2" type="ORF">EQG61_11720</name>
</gene>
<evidence type="ECO:0000313" key="2">
    <source>
        <dbReference type="EMBL" id="RXR21672.1"/>
    </source>
</evidence>
<feature type="transmembrane region" description="Helical" evidence="1">
    <location>
        <begin position="221"/>
        <end position="239"/>
    </location>
</feature>
<keyword evidence="3" id="KW-1185">Reference proteome</keyword>
<dbReference type="RefSeq" id="WP_129462132.1">
    <property type="nucleotide sequence ID" value="NZ_SBKN01000007.1"/>
</dbReference>
<organism evidence="2 3">
    <name type="scientific">Flavobacterium stagni</name>
    <dbReference type="NCBI Taxonomy" id="2506421"/>
    <lineage>
        <taxon>Bacteria</taxon>
        <taxon>Pseudomonadati</taxon>
        <taxon>Bacteroidota</taxon>
        <taxon>Flavobacteriia</taxon>
        <taxon>Flavobacteriales</taxon>
        <taxon>Flavobacteriaceae</taxon>
        <taxon>Flavobacterium</taxon>
    </lineage>
</organism>
<comment type="caution">
    <text evidence="2">The sequence shown here is derived from an EMBL/GenBank/DDBJ whole genome shotgun (WGS) entry which is preliminary data.</text>
</comment>
<reference evidence="3" key="1">
    <citation type="submission" date="2019-01" db="EMBL/GenBank/DDBJ databases">
        <title>Cytophagaceae bacterium strain CAR-16.</title>
        <authorList>
            <person name="Chen W.-M."/>
        </authorList>
    </citation>
    <scope>NUCLEOTIDE SEQUENCE [LARGE SCALE GENOMIC DNA]</scope>
    <source>
        <strain evidence="3">WWJ-16</strain>
    </source>
</reference>
<keyword evidence="1" id="KW-1133">Transmembrane helix</keyword>
<dbReference type="AlphaFoldDB" id="A0A4Q1K6S5"/>
<accession>A0A4Q1K6S5</accession>
<name>A0A4Q1K6S5_9FLAO</name>
<dbReference type="OrthoDB" id="1455250at2"/>
<dbReference type="Proteomes" id="UP000289857">
    <property type="component" value="Unassembled WGS sequence"/>
</dbReference>
<keyword evidence="1" id="KW-0472">Membrane</keyword>
<sequence>MSFIHCYYFAQSYSAEPPSQWQSSDIQRFEKILKLETSFRGVQLQRNSKEQFLTALKEKSELLRFLDGFPEFAQLFRSKTNLLKEYPDCDYEEFNQVQLAFEVDRYLSEDWMHFIIEKIEQNQLFYLTFMMRYEALIPERVLLTLKIKIESILQQYHQAIQAEGNQSDWFLFQSYVKFTLLLKDQKLLQLIVEIESIREQKLKEIMEIIDDRNRKLSINEVLGILVVLFILFFLIISRVP</sequence>
<protein>
    <submittedName>
        <fullName evidence="2">Uncharacterized protein</fullName>
    </submittedName>
</protein>
<dbReference type="EMBL" id="SBKN01000007">
    <property type="protein sequence ID" value="RXR21672.1"/>
    <property type="molecule type" value="Genomic_DNA"/>
</dbReference>